<sequence length="45" mass="5449">MNEILEYLQRQINVVGKLDNEFAKGCDFAYKQTKEFIEMQMKLYK</sequence>
<organism evidence="1 2">
    <name type="scientific">Paramaledivibacter caminithermalis (strain DSM 15212 / CIP 107654 / DViRD3)</name>
    <name type="common">Clostridium caminithermale</name>
    <dbReference type="NCBI Taxonomy" id="1121301"/>
    <lineage>
        <taxon>Bacteria</taxon>
        <taxon>Bacillati</taxon>
        <taxon>Bacillota</taxon>
        <taxon>Clostridia</taxon>
        <taxon>Peptostreptococcales</taxon>
        <taxon>Caminicellaceae</taxon>
        <taxon>Paramaledivibacter</taxon>
    </lineage>
</organism>
<evidence type="ECO:0000313" key="1">
    <source>
        <dbReference type="EMBL" id="SHK61168.1"/>
    </source>
</evidence>
<protein>
    <submittedName>
        <fullName evidence="1">Uncharacterized protein</fullName>
    </submittedName>
</protein>
<accession>A0A1M6TWH9</accession>
<proteinExistence type="predicted"/>
<dbReference type="Proteomes" id="UP000184465">
    <property type="component" value="Unassembled WGS sequence"/>
</dbReference>
<name>A0A1M6TWH9_PARC5</name>
<dbReference type="STRING" id="1121301.SAMN02745912_03810"/>
<evidence type="ECO:0000313" key="2">
    <source>
        <dbReference type="Proteomes" id="UP000184465"/>
    </source>
</evidence>
<reference evidence="1 2" key="1">
    <citation type="submission" date="2016-11" db="EMBL/GenBank/DDBJ databases">
        <authorList>
            <person name="Jaros S."/>
            <person name="Januszkiewicz K."/>
            <person name="Wedrychowicz H."/>
        </authorList>
    </citation>
    <scope>NUCLEOTIDE SEQUENCE [LARGE SCALE GENOMIC DNA]</scope>
    <source>
        <strain evidence="1 2">DSM 15212</strain>
    </source>
</reference>
<gene>
    <name evidence="1" type="ORF">SAMN02745912_03810</name>
</gene>
<dbReference type="EMBL" id="FRAG01000110">
    <property type="protein sequence ID" value="SHK61168.1"/>
    <property type="molecule type" value="Genomic_DNA"/>
</dbReference>
<dbReference type="AlphaFoldDB" id="A0A1M6TWH9"/>
<keyword evidence="2" id="KW-1185">Reference proteome</keyword>